<dbReference type="EMBL" id="JAUBDI010000013">
    <property type="protein sequence ID" value="MDW0114138.1"/>
    <property type="molecule type" value="Genomic_DNA"/>
</dbReference>
<gene>
    <name evidence="1" type="ORF">QT711_13150</name>
</gene>
<name>A0ABU4GB15_9BACL</name>
<evidence type="ECO:0000313" key="2">
    <source>
        <dbReference type="Proteomes" id="UP001282284"/>
    </source>
</evidence>
<dbReference type="Proteomes" id="UP001282284">
    <property type="component" value="Unassembled WGS sequence"/>
</dbReference>
<sequence length="285" mass="32832">MKERHFWWAIAFIGLSWIANSIYAQSKQLKEPIFLDHYIETSANHDIITFYYLANKNDQRHLNYFLINHLNAYLEDEFIYSQEQPYNMQSFRHHVLRSKTIHLNSMDLAYHSPDKDFSFTNLSAIFSDGTSVDASIGDVTIHSNDPFFSSDSLRMHSSSSSNSGESSYQFEAIEPITINEISYSFYERFKDDLLITSNLAGSPSSIPVDEMDFPIHLEKGQQFTIKITPYQNASIVHPVMFPISVSGFSQQGEAFVTSAWYVNQPYLTQQDVNAIIRKKARRDSD</sequence>
<reference evidence="1 2" key="1">
    <citation type="submission" date="2023-06" db="EMBL/GenBank/DDBJ databases">
        <title>Sporosarcina sp. nov., isolated from Korean traditional fermented seafood 'Jeotgal'.</title>
        <authorList>
            <person name="Yang A.I."/>
            <person name="Shin N.-R."/>
        </authorList>
    </citation>
    <scope>NUCLEOTIDE SEQUENCE [LARGE SCALE GENOMIC DNA]</scope>
    <source>
        <strain evidence="1 2">KCTC13119</strain>
    </source>
</reference>
<comment type="caution">
    <text evidence="1">The sequence shown here is derived from an EMBL/GenBank/DDBJ whole genome shotgun (WGS) entry which is preliminary data.</text>
</comment>
<accession>A0ABU4GB15</accession>
<protein>
    <recommendedName>
        <fullName evidence="3">DUF3857 domain-containing protein</fullName>
    </recommendedName>
</protein>
<proteinExistence type="predicted"/>
<evidence type="ECO:0008006" key="3">
    <source>
        <dbReference type="Google" id="ProtNLM"/>
    </source>
</evidence>
<keyword evidence="2" id="KW-1185">Reference proteome</keyword>
<evidence type="ECO:0000313" key="1">
    <source>
        <dbReference type="EMBL" id="MDW0114138.1"/>
    </source>
</evidence>
<organism evidence="1 2">
    <name type="scientific">Sporosarcina saromensis</name>
    <dbReference type="NCBI Taxonomy" id="359365"/>
    <lineage>
        <taxon>Bacteria</taxon>
        <taxon>Bacillati</taxon>
        <taxon>Bacillota</taxon>
        <taxon>Bacilli</taxon>
        <taxon>Bacillales</taxon>
        <taxon>Caryophanaceae</taxon>
        <taxon>Sporosarcina</taxon>
    </lineage>
</organism>
<dbReference type="RefSeq" id="WP_317944959.1">
    <property type="nucleotide sequence ID" value="NZ_JAUBDI010000013.1"/>
</dbReference>